<sequence length="170" mass="19740">MNAEPAKRDGKIKQQVEIEHEIRRRYQKKWGDIAKDPRINLYNSENLNKVLAEINGGVTNLYEYDNSGDSFFVSKDMYKALYQTCRCGRPKTDTHSLKCLQKVQNPYLKNDGVVRRNEFLPELPKTSLGVYGWPKNRFTDWELSTRYTSPKFDMPGGRIDGHPFSNVFIG</sequence>
<evidence type="ECO:0000313" key="2">
    <source>
        <dbReference type="Proteomes" id="UP001151699"/>
    </source>
</evidence>
<dbReference type="OrthoDB" id="8052122at2759"/>
<dbReference type="Proteomes" id="UP001151699">
    <property type="component" value="Chromosome B"/>
</dbReference>
<comment type="caution">
    <text evidence="1">The sequence shown here is derived from an EMBL/GenBank/DDBJ whole genome shotgun (WGS) entry which is preliminary data.</text>
</comment>
<keyword evidence="2" id="KW-1185">Reference proteome</keyword>
<evidence type="ECO:0000313" key="1">
    <source>
        <dbReference type="EMBL" id="KAJ6642184.1"/>
    </source>
</evidence>
<organism evidence="1 2">
    <name type="scientific">Pseudolycoriella hygida</name>
    <dbReference type="NCBI Taxonomy" id="35572"/>
    <lineage>
        <taxon>Eukaryota</taxon>
        <taxon>Metazoa</taxon>
        <taxon>Ecdysozoa</taxon>
        <taxon>Arthropoda</taxon>
        <taxon>Hexapoda</taxon>
        <taxon>Insecta</taxon>
        <taxon>Pterygota</taxon>
        <taxon>Neoptera</taxon>
        <taxon>Endopterygota</taxon>
        <taxon>Diptera</taxon>
        <taxon>Nematocera</taxon>
        <taxon>Sciaroidea</taxon>
        <taxon>Sciaridae</taxon>
        <taxon>Pseudolycoriella</taxon>
    </lineage>
</organism>
<reference evidence="1" key="1">
    <citation type="submission" date="2022-07" db="EMBL/GenBank/DDBJ databases">
        <authorList>
            <person name="Trinca V."/>
            <person name="Uliana J.V.C."/>
            <person name="Torres T.T."/>
            <person name="Ward R.J."/>
            <person name="Monesi N."/>
        </authorList>
    </citation>
    <scope>NUCLEOTIDE SEQUENCE</scope>
    <source>
        <strain evidence="1">HSMRA1968</strain>
        <tissue evidence="1">Whole embryos</tissue>
    </source>
</reference>
<dbReference type="EMBL" id="WJQU01000002">
    <property type="protein sequence ID" value="KAJ6642184.1"/>
    <property type="molecule type" value="Genomic_DNA"/>
</dbReference>
<dbReference type="AlphaFoldDB" id="A0A9Q0N223"/>
<gene>
    <name evidence="1" type="ORF">Bhyg_07131</name>
</gene>
<accession>A0A9Q0N223</accession>
<proteinExistence type="predicted"/>
<protein>
    <submittedName>
        <fullName evidence="1">Uncharacterized protein</fullName>
    </submittedName>
</protein>
<name>A0A9Q0N223_9DIPT</name>